<evidence type="ECO:0000313" key="2">
    <source>
        <dbReference type="Proteomes" id="UP000295043"/>
    </source>
</evidence>
<comment type="caution">
    <text evidence="1">The sequence shown here is derived from an EMBL/GenBank/DDBJ whole genome shotgun (WGS) entry which is preliminary data.</text>
</comment>
<dbReference type="PIRSF" id="PIRSF032146">
    <property type="entry name" value="UCP032146"/>
    <property type="match status" value="1"/>
</dbReference>
<dbReference type="AlphaFoldDB" id="A0A4R2AVT0"/>
<protein>
    <submittedName>
        <fullName evidence="1">Uncharacterized protein (UPF0262 family)</fullName>
    </submittedName>
</protein>
<evidence type="ECO:0000313" key="1">
    <source>
        <dbReference type="EMBL" id="TCN17981.1"/>
    </source>
</evidence>
<name>A0A4R2AVT0_9HYPH</name>
<dbReference type="Pfam" id="PF06793">
    <property type="entry name" value="UPF0262"/>
    <property type="match status" value="1"/>
</dbReference>
<gene>
    <name evidence="1" type="ORF">EV184_13628</name>
</gene>
<proteinExistence type="predicted"/>
<dbReference type="NCBIfam" id="NF002769">
    <property type="entry name" value="PRK02853.1"/>
    <property type="match status" value="1"/>
</dbReference>
<accession>A0A4R2AVT0</accession>
<reference evidence="1 2" key="1">
    <citation type="submission" date="2019-03" db="EMBL/GenBank/DDBJ databases">
        <title>Genomic Encyclopedia of Type Strains, Phase IV (KMG-V): Genome sequencing to study the core and pangenomes of soil and plant-associated prokaryotes.</title>
        <authorList>
            <person name="Whitman W."/>
        </authorList>
    </citation>
    <scope>NUCLEOTIDE SEQUENCE [LARGE SCALE GENOMIC DNA]</scope>
    <source>
        <strain evidence="1 2">23C40</strain>
    </source>
</reference>
<dbReference type="RefSeq" id="WP_132081709.1">
    <property type="nucleotide sequence ID" value="NZ_SLVU01000036.1"/>
</dbReference>
<dbReference type="Proteomes" id="UP000295043">
    <property type="component" value="Unassembled WGS sequence"/>
</dbReference>
<dbReference type="EMBL" id="SLVU01000036">
    <property type="protein sequence ID" value="TCN17981.1"/>
    <property type="molecule type" value="Genomic_DNA"/>
</dbReference>
<organism evidence="1 2">
    <name type="scientific">Sinorhizobium americanum</name>
    <dbReference type="NCBI Taxonomy" id="194963"/>
    <lineage>
        <taxon>Bacteria</taxon>
        <taxon>Pseudomonadati</taxon>
        <taxon>Pseudomonadota</taxon>
        <taxon>Alphaproteobacteria</taxon>
        <taxon>Hyphomicrobiales</taxon>
        <taxon>Rhizobiaceae</taxon>
        <taxon>Sinorhizobium/Ensifer group</taxon>
        <taxon>Sinorhizobium</taxon>
    </lineage>
</organism>
<dbReference type="InterPro" id="IPR008321">
    <property type="entry name" value="UCP032146"/>
</dbReference>
<sequence>MHKAEATQRQWAQKYQLYDVSLERSLGGSDARLEREQAIAMIDLLEKNTFAPLEHSGGPYRLSIATADTRLALHITTDRGAHVLSHFLSLAPFRRLIKDYAGICASYYDTIAGPGSDRLEAIDMSRRVLHDEAAGLLRERLSSTLTVDHDTARRLFTLIYVLVARDAPYRILS</sequence>